<evidence type="ECO:0000256" key="8">
    <source>
        <dbReference type="ARBA" id="ARBA00022475"/>
    </source>
</evidence>
<evidence type="ECO:0000256" key="3">
    <source>
        <dbReference type="ARBA" id="ARBA00005119"/>
    </source>
</evidence>
<evidence type="ECO:0000256" key="17">
    <source>
        <dbReference type="ARBA" id="ARBA00023264"/>
    </source>
</evidence>
<feature type="transmembrane region" description="Helical" evidence="19">
    <location>
        <begin position="154"/>
        <end position="172"/>
    </location>
</feature>
<keyword evidence="8" id="KW-1003">Cell membrane</keyword>
<evidence type="ECO:0000256" key="4">
    <source>
        <dbReference type="ARBA" id="ARBA00005189"/>
    </source>
</evidence>
<evidence type="ECO:0000256" key="2">
    <source>
        <dbReference type="ARBA" id="ARBA00004651"/>
    </source>
</evidence>
<dbReference type="PANTHER" id="PTHR46382">
    <property type="entry name" value="PHOSPHATIDATE CYTIDYLYLTRANSFERASE"/>
    <property type="match status" value="1"/>
</dbReference>
<name>A0ABX1WX37_9BACT</name>
<keyword evidence="13 19" id="KW-1133">Transmembrane helix</keyword>
<proteinExistence type="inferred from homology"/>
<reference evidence="20 21" key="1">
    <citation type="submission" date="2018-12" db="EMBL/GenBank/DDBJ databases">
        <title>Marinifilum JC070 sp. nov., a marine bacterium isolated from Yongle Blue Hole in the South China Sea.</title>
        <authorList>
            <person name="Fu T."/>
        </authorList>
    </citation>
    <scope>NUCLEOTIDE SEQUENCE [LARGE SCALE GENOMIC DNA]</scope>
    <source>
        <strain evidence="20 21">JC070</strain>
    </source>
</reference>
<evidence type="ECO:0000313" key="20">
    <source>
        <dbReference type="EMBL" id="NOU60458.1"/>
    </source>
</evidence>
<evidence type="ECO:0000313" key="21">
    <source>
        <dbReference type="Proteomes" id="UP000732105"/>
    </source>
</evidence>
<accession>A0ABX1WX37</accession>
<evidence type="ECO:0000256" key="18">
    <source>
        <dbReference type="RuleBase" id="RU003938"/>
    </source>
</evidence>
<dbReference type="GO" id="GO:0016779">
    <property type="term" value="F:nucleotidyltransferase activity"/>
    <property type="evidence" value="ECO:0007669"/>
    <property type="project" value="UniProtKB-KW"/>
</dbReference>
<protein>
    <recommendedName>
        <fullName evidence="7 18">Phosphatidate cytidylyltransferase</fullName>
        <ecNumber evidence="6 18">2.7.7.41</ecNumber>
    </recommendedName>
</protein>
<dbReference type="PROSITE" id="PS01315">
    <property type="entry name" value="CDS"/>
    <property type="match status" value="1"/>
</dbReference>
<feature type="transmembrane region" description="Helical" evidence="19">
    <location>
        <begin position="218"/>
        <end position="237"/>
    </location>
</feature>
<dbReference type="InterPro" id="IPR000374">
    <property type="entry name" value="PC_trans"/>
</dbReference>
<feature type="transmembrane region" description="Helical" evidence="19">
    <location>
        <begin position="123"/>
        <end position="142"/>
    </location>
</feature>
<evidence type="ECO:0000256" key="12">
    <source>
        <dbReference type="ARBA" id="ARBA00022695"/>
    </source>
</evidence>
<dbReference type="Pfam" id="PF01148">
    <property type="entry name" value="CTP_transf_1"/>
    <property type="match status" value="1"/>
</dbReference>
<comment type="catalytic activity">
    <reaction evidence="1 18">
        <text>a 1,2-diacyl-sn-glycero-3-phosphate + CTP + H(+) = a CDP-1,2-diacyl-sn-glycerol + diphosphate</text>
        <dbReference type="Rhea" id="RHEA:16229"/>
        <dbReference type="ChEBI" id="CHEBI:15378"/>
        <dbReference type="ChEBI" id="CHEBI:33019"/>
        <dbReference type="ChEBI" id="CHEBI:37563"/>
        <dbReference type="ChEBI" id="CHEBI:58332"/>
        <dbReference type="ChEBI" id="CHEBI:58608"/>
        <dbReference type="EC" id="2.7.7.41"/>
    </reaction>
</comment>
<evidence type="ECO:0000256" key="9">
    <source>
        <dbReference type="ARBA" id="ARBA00022516"/>
    </source>
</evidence>
<keyword evidence="12 18" id="KW-0548">Nucleotidyltransferase</keyword>
<keyword evidence="11 18" id="KW-0812">Transmembrane</keyword>
<keyword evidence="9" id="KW-0444">Lipid biosynthesis</keyword>
<evidence type="ECO:0000256" key="7">
    <source>
        <dbReference type="ARBA" id="ARBA00019373"/>
    </source>
</evidence>
<dbReference type="EMBL" id="RZNH01000018">
    <property type="protein sequence ID" value="NOU60458.1"/>
    <property type="molecule type" value="Genomic_DNA"/>
</dbReference>
<comment type="similarity">
    <text evidence="5 18">Belongs to the CDS family.</text>
</comment>
<feature type="transmembrane region" description="Helical" evidence="19">
    <location>
        <begin position="193"/>
        <end position="212"/>
    </location>
</feature>
<feature type="transmembrane region" description="Helical" evidence="19">
    <location>
        <begin position="94"/>
        <end position="111"/>
    </location>
</feature>
<dbReference type="EC" id="2.7.7.41" evidence="6 18"/>
<evidence type="ECO:0000256" key="5">
    <source>
        <dbReference type="ARBA" id="ARBA00010185"/>
    </source>
</evidence>
<evidence type="ECO:0000256" key="13">
    <source>
        <dbReference type="ARBA" id="ARBA00022989"/>
    </source>
</evidence>
<comment type="caution">
    <text evidence="20">The sequence shown here is derived from an EMBL/GenBank/DDBJ whole genome shotgun (WGS) entry which is preliminary data.</text>
</comment>
<keyword evidence="16" id="KW-0594">Phospholipid biosynthesis</keyword>
<evidence type="ECO:0000256" key="10">
    <source>
        <dbReference type="ARBA" id="ARBA00022679"/>
    </source>
</evidence>
<keyword evidence="15 19" id="KW-0472">Membrane</keyword>
<comment type="subcellular location">
    <subcellularLocation>
        <location evidence="2">Cell membrane</location>
        <topology evidence="2">Multi-pass membrane protein</topology>
    </subcellularLocation>
</comment>
<evidence type="ECO:0000256" key="11">
    <source>
        <dbReference type="ARBA" id="ARBA00022692"/>
    </source>
</evidence>
<keyword evidence="17" id="KW-1208">Phospholipid metabolism</keyword>
<keyword evidence="14" id="KW-0443">Lipid metabolism</keyword>
<evidence type="ECO:0000256" key="19">
    <source>
        <dbReference type="SAM" id="Phobius"/>
    </source>
</evidence>
<evidence type="ECO:0000256" key="1">
    <source>
        <dbReference type="ARBA" id="ARBA00001698"/>
    </source>
</evidence>
<dbReference type="PANTHER" id="PTHR46382:SF1">
    <property type="entry name" value="PHOSPHATIDATE CYTIDYLYLTRANSFERASE"/>
    <property type="match status" value="1"/>
</dbReference>
<gene>
    <name evidence="20" type="ORF">ELS83_11550</name>
</gene>
<evidence type="ECO:0000256" key="14">
    <source>
        <dbReference type="ARBA" id="ARBA00023098"/>
    </source>
</evidence>
<sequence>MPCIRGTINSFHVGNFLTRALFGAIFVIVLVAGIIFHPIAFFAVFLGITLLASYEFYKLIQKNNCVPQIATGLIGAGLLFTSCFAYTYYNNASLFALFVPLLVLIPIIEMYRKKENPFGNIAYTFMGLLYVALPFSLLNFLVFPFGDNQFHWEILMGVFVLIWANDTGAYLVGVNFGKHRLFERISPKKSWEGSIGGAVITLVIAYLISLYTKDLNTIEWIATGVIVVVFGSMGDLVESLLKRSINIKDSGTIIPGHGGLLDRFDALLLVSPMIFVLLQVINQFFR</sequence>
<keyword evidence="10 18" id="KW-0808">Transferase</keyword>
<organism evidence="20 21">
    <name type="scientific">Marinifilum caeruleilacunae</name>
    <dbReference type="NCBI Taxonomy" id="2499076"/>
    <lineage>
        <taxon>Bacteria</taxon>
        <taxon>Pseudomonadati</taxon>
        <taxon>Bacteroidota</taxon>
        <taxon>Bacteroidia</taxon>
        <taxon>Marinilabiliales</taxon>
        <taxon>Marinifilaceae</taxon>
    </lineage>
</organism>
<evidence type="ECO:0000256" key="6">
    <source>
        <dbReference type="ARBA" id="ARBA00012487"/>
    </source>
</evidence>
<comment type="pathway">
    <text evidence="3 18">Phospholipid metabolism; CDP-diacylglycerol biosynthesis; CDP-diacylglycerol from sn-glycerol 3-phosphate: step 3/3.</text>
</comment>
<feature type="transmembrane region" description="Helical" evidence="19">
    <location>
        <begin position="65"/>
        <end position="88"/>
    </location>
</feature>
<feature type="transmembrane region" description="Helical" evidence="19">
    <location>
        <begin position="20"/>
        <end position="53"/>
    </location>
</feature>
<dbReference type="Proteomes" id="UP000732105">
    <property type="component" value="Unassembled WGS sequence"/>
</dbReference>
<evidence type="ECO:0000256" key="16">
    <source>
        <dbReference type="ARBA" id="ARBA00023209"/>
    </source>
</evidence>
<feature type="transmembrane region" description="Helical" evidence="19">
    <location>
        <begin position="266"/>
        <end position="285"/>
    </location>
</feature>
<keyword evidence="21" id="KW-1185">Reference proteome</keyword>
<comment type="pathway">
    <text evidence="4">Lipid metabolism.</text>
</comment>
<evidence type="ECO:0000256" key="15">
    <source>
        <dbReference type="ARBA" id="ARBA00023136"/>
    </source>
</evidence>